<evidence type="ECO:0008006" key="6">
    <source>
        <dbReference type="Google" id="ProtNLM"/>
    </source>
</evidence>
<dbReference type="GO" id="GO:0030897">
    <property type="term" value="C:HOPS complex"/>
    <property type="evidence" value="ECO:0007669"/>
    <property type="project" value="TreeGrafter"/>
</dbReference>
<sequence>VALVALATNPSFHKELLSTVKSWPSTIYSALPVISAIEPQLNTSSMTDALKEALAELYVIDGQYEKAFSLYADLMKPDIFDFIEKHDLQDAIREKVVQLMMLDPKRAVPLFIQNRDLITPSEVVLQLMSAQDKCDSRYFLHLYLHVLFEVNPHAGRDFQDMQ</sequence>
<keyword evidence="2" id="KW-0653">Protein transport</keyword>
<dbReference type="STRING" id="22663.A0A2I0K4D7"/>
<reference evidence="4 5" key="1">
    <citation type="submission" date="2017-11" db="EMBL/GenBank/DDBJ databases">
        <title>De-novo sequencing of pomegranate (Punica granatum L.) genome.</title>
        <authorList>
            <person name="Akparov Z."/>
            <person name="Amiraslanov A."/>
            <person name="Hajiyeva S."/>
            <person name="Abbasov M."/>
            <person name="Kaur K."/>
            <person name="Hamwieh A."/>
            <person name="Solovyev V."/>
            <person name="Salamov A."/>
            <person name="Braich B."/>
            <person name="Kosarev P."/>
            <person name="Mahmoud A."/>
            <person name="Hajiyev E."/>
            <person name="Babayeva S."/>
            <person name="Izzatullayeva V."/>
            <person name="Mammadov A."/>
            <person name="Mammadov A."/>
            <person name="Sharifova S."/>
            <person name="Ojaghi J."/>
            <person name="Eynullazada K."/>
            <person name="Bayramov B."/>
            <person name="Abdulazimova A."/>
            <person name="Shahmuradov I."/>
        </authorList>
    </citation>
    <scope>NUCLEOTIDE SEQUENCE [LARGE SCALE GENOMIC DNA]</scope>
    <source>
        <strain evidence="5">cv. AG2017</strain>
        <tissue evidence="4">Leaf</tissue>
    </source>
</reference>
<dbReference type="AlphaFoldDB" id="A0A2I0K4D7"/>
<dbReference type="InterPro" id="IPR000547">
    <property type="entry name" value="Clathrin_H-chain/VPS_repeat"/>
</dbReference>
<comment type="caution">
    <text evidence="4">The sequence shown here is derived from an EMBL/GenBank/DDBJ whole genome shotgun (WGS) entry which is preliminary data.</text>
</comment>
<dbReference type="GO" id="GO:0009267">
    <property type="term" value="P:cellular response to starvation"/>
    <property type="evidence" value="ECO:0007669"/>
    <property type="project" value="TreeGrafter"/>
</dbReference>
<dbReference type="InterPro" id="IPR045111">
    <property type="entry name" value="Vps41/Vps8"/>
</dbReference>
<protein>
    <recommendedName>
        <fullName evidence="6">Vacuolar sorting protein 39/Transforming growth factor beta receptor-associated domain-containing protein</fullName>
    </recommendedName>
</protein>
<dbReference type="Pfam" id="PF23556">
    <property type="entry name" value="TPR_Vps41"/>
    <property type="match status" value="1"/>
</dbReference>
<evidence type="ECO:0000313" key="5">
    <source>
        <dbReference type="Proteomes" id="UP000233551"/>
    </source>
</evidence>
<dbReference type="EMBL" id="PGOL01000889">
    <property type="protein sequence ID" value="PKI63407.1"/>
    <property type="molecule type" value="Genomic_DNA"/>
</dbReference>
<dbReference type="PROSITE" id="PS50236">
    <property type="entry name" value="CHCR"/>
    <property type="match status" value="1"/>
</dbReference>
<dbReference type="GO" id="GO:0034058">
    <property type="term" value="P:endosomal vesicle fusion"/>
    <property type="evidence" value="ECO:0007669"/>
    <property type="project" value="TreeGrafter"/>
</dbReference>
<feature type="non-terminal residue" evidence="4">
    <location>
        <position position="162"/>
    </location>
</feature>
<keyword evidence="1" id="KW-0813">Transport</keyword>
<evidence type="ECO:0000256" key="2">
    <source>
        <dbReference type="ARBA" id="ARBA00022927"/>
    </source>
</evidence>
<dbReference type="GO" id="GO:0006623">
    <property type="term" value="P:protein targeting to vacuole"/>
    <property type="evidence" value="ECO:0007669"/>
    <property type="project" value="InterPro"/>
</dbReference>
<feature type="repeat" description="CHCR" evidence="3">
    <location>
        <begin position="111"/>
        <end position="162"/>
    </location>
</feature>
<name>A0A2I0K4D7_PUNGR</name>
<accession>A0A2I0K4D7</accession>
<evidence type="ECO:0000256" key="3">
    <source>
        <dbReference type="PROSITE-ProRule" id="PRU01006"/>
    </source>
</evidence>
<dbReference type="PANTHER" id="PTHR12616">
    <property type="entry name" value="VACUOLAR PROTEIN SORTING VPS41"/>
    <property type="match status" value="1"/>
</dbReference>
<feature type="non-terminal residue" evidence="4">
    <location>
        <position position="1"/>
    </location>
</feature>
<dbReference type="GO" id="GO:0016236">
    <property type="term" value="P:macroautophagy"/>
    <property type="evidence" value="ECO:0007669"/>
    <property type="project" value="TreeGrafter"/>
</dbReference>
<dbReference type="GO" id="GO:0005770">
    <property type="term" value="C:late endosome"/>
    <property type="evidence" value="ECO:0007669"/>
    <property type="project" value="TreeGrafter"/>
</dbReference>
<proteinExistence type="predicted"/>
<gene>
    <name evidence="4" type="ORF">CRG98_016212</name>
</gene>
<keyword evidence="5" id="KW-1185">Reference proteome</keyword>
<organism evidence="4 5">
    <name type="scientific">Punica granatum</name>
    <name type="common">Pomegranate</name>
    <dbReference type="NCBI Taxonomy" id="22663"/>
    <lineage>
        <taxon>Eukaryota</taxon>
        <taxon>Viridiplantae</taxon>
        <taxon>Streptophyta</taxon>
        <taxon>Embryophyta</taxon>
        <taxon>Tracheophyta</taxon>
        <taxon>Spermatophyta</taxon>
        <taxon>Magnoliopsida</taxon>
        <taxon>eudicotyledons</taxon>
        <taxon>Gunneridae</taxon>
        <taxon>Pentapetalae</taxon>
        <taxon>rosids</taxon>
        <taxon>malvids</taxon>
        <taxon>Myrtales</taxon>
        <taxon>Lythraceae</taxon>
        <taxon>Punica</taxon>
    </lineage>
</organism>
<dbReference type="Proteomes" id="UP000233551">
    <property type="component" value="Unassembled WGS sequence"/>
</dbReference>
<evidence type="ECO:0000256" key="1">
    <source>
        <dbReference type="ARBA" id="ARBA00022448"/>
    </source>
</evidence>
<evidence type="ECO:0000313" key="4">
    <source>
        <dbReference type="EMBL" id="PKI63407.1"/>
    </source>
</evidence>
<dbReference type="PANTHER" id="PTHR12616:SF1">
    <property type="entry name" value="VACUOLAR PROTEIN SORTING-ASSOCIATED PROTEIN 41 HOMOLOG"/>
    <property type="match status" value="1"/>
</dbReference>